<protein>
    <recommendedName>
        <fullName evidence="4">Polyadenylate-binding protein-interacting protein 1</fullName>
    </recommendedName>
</protein>
<dbReference type="FunFam" id="1.25.40.180:FF:000016">
    <property type="entry name" value="polyadenylate-binding protein-interacting protein 1 isoform X1"/>
    <property type="match status" value="1"/>
</dbReference>
<dbReference type="SUPFAM" id="SSF48371">
    <property type="entry name" value="ARM repeat"/>
    <property type="match status" value="1"/>
</dbReference>
<dbReference type="InterPro" id="IPR016024">
    <property type="entry name" value="ARM-type_fold"/>
</dbReference>
<dbReference type="KEGG" id="tng:GSTEN00029596G001"/>
<comment type="caution">
    <text evidence="7">The sequence shown here is derived from an EMBL/GenBank/DDBJ whole genome shotgun (WGS) entry which is preliminary data.</text>
</comment>
<dbReference type="GO" id="GO:0003723">
    <property type="term" value="F:RNA binding"/>
    <property type="evidence" value="ECO:0007669"/>
    <property type="project" value="InterPro"/>
</dbReference>
<keyword evidence="2" id="KW-0963">Cytoplasm</keyword>
<dbReference type="Pfam" id="PF02854">
    <property type="entry name" value="MIF4G"/>
    <property type="match status" value="1"/>
</dbReference>
<dbReference type="InterPro" id="IPR003890">
    <property type="entry name" value="MIF4G-like_typ-3"/>
</dbReference>
<dbReference type="GO" id="GO:0005737">
    <property type="term" value="C:cytoplasm"/>
    <property type="evidence" value="ECO:0007669"/>
    <property type="project" value="UniProtKB-SubCell"/>
</dbReference>
<evidence type="ECO:0000256" key="1">
    <source>
        <dbReference type="ARBA" id="ARBA00004496"/>
    </source>
</evidence>
<dbReference type="InterPro" id="IPR051367">
    <property type="entry name" value="mRNA_TranslReg/HistoneTransl"/>
</dbReference>
<comment type="subcellular location">
    <subcellularLocation>
        <location evidence="1">Cytoplasm</location>
    </subcellularLocation>
</comment>
<dbReference type="GO" id="GO:0006446">
    <property type="term" value="P:regulation of translational initiation"/>
    <property type="evidence" value="ECO:0007669"/>
    <property type="project" value="TreeGrafter"/>
</dbReference>
<feature type="non-terminal residue" evidence="7">
    <location>
        <position position="474"/>
    </location>
</feature>
<dbReference type="GO" id="GO:0008494">
    <property type="term" value="F:translation activator activity"/>
    <property type="evidence" value="ECO:0007669"/>
    <property type="project" value="TreeGrafter"/>
</dbReference>
<dbReference type="Gene3D" id="1.25.40.180">
    <property type="match status" value="1"/>
</dbReference>
<proteinExistence type="predicted"/>
<reference evidence="7" key="2">
    <citation type="submission" date="2004-02" db="EMBL/GenBank/DDBJ databases">
        <authorList>
            <consortium name="Genoscope"/>
            <consortium name="Whitehead Institute Centre for Genome Research"/>
        </authorList>
    </citation>
    <scope>NUCLEOTIDE SEQUENCE</scope>
</reference>
<keyword evidence="3" id="KW-0810">Translation regulation</keyword>
<dbReference type="SMART" id="SM00543">
    <property type="entry name" value="MIF4G"/>
    <property type="match status" value="1"/>
</dbReference>
<name>Q4RSP5_TETNG</name>
<evidence type="ECO:0000256" key="3">
    <source>
        <dbReference type="ARBA" id="ARBA00022845"/>
    </source>
</evidence>
<organism evidence="7">
    <name type="scientific">Tetraodon nigroviridis</name>
    <name type="common">Spotted green pufferfish</name>
    <name type="synonym">Chelonodon nigroviridis</name>
    <dbReference type="NCBI Taxonomy" id="99883"/>
    <lineage>
        <taxon>Eukaryota</taxon>
        <taxon>Metazoa</taxon>
        <taxon>Chordata</taxon>
        <taxon>Craniata</taxon>
        <taxon>Vertebrata</taxon>
        <taxon>Euteleostomi</taxon>
        <taxon>Actinopterygii</taxon>
        <taxon>Neopterygii</taxon>
        <taxon>Teleostei</taxon>
        <taxon>Neoteleostei</taxon>
        <taxon>Acanthomorphata</taxon>
        <taxon>Eupercaria</taxon>
        <taxon>Tetraodontiformes</taxon>
        <taxon>Tetradontoidea</taxon>
        <taxon>Tetraodontidae</taxon>
        <taxon>Tetraodon</taxon>
    </lineage>
</organism>
<gene>
    <name evidence="7" type="ORF">GSTENG00029596001</name>
</gene>
<feature type="compositionally biased region" description="Polar residues" evidence="5">
    <location>
        <begin position="29"/>
        <end position="41"/>
    </location>
</feature>
<feature type="compositionally biased region" description="Polar residues" evidence="5">
    <location>
        <begin position="69"/>
        <end position="89"/>
    </location>
</feature>
<evidence type="ECO:0000313" key="7">
    <source>
        <dbReference type="EMBL" id="CAG08587.1"/>
    </source>
</evidence>
<evidence type="ECO:0000256" key="4">
    <source>
        <dbReference type="ARBA" id="ARBA00074029"/>
    </source>
</evidence>
<feature type="region of interest" description="Disordered" evidence="5">
    <location>
        <begin position="1"/>
        <end position="104"/>
    </location>
</feature>
<dbReference type="AlphaFoldDB" id="Q4RSP5"/>
<reference evidence="7" key="1">
    <citation type="journal article" date="2004" name="Nature">
        <title>Genome duplication in the teleost fish Tetraodon nigroviridis reveals the early vertebrate proto-karyotype.</title>
        <authorList>
            <person name="Jaillon O."/>
            <person name="Aury J.-M."/>
            <person name="Brunet F."/>
            <person name="Petit J.-L."/>
            <person name="Stange-Thomann N."/>
            <person name="Mauceli E."/>
            <person name="Bouneau L."/>
            <person name="Fischer C."/>
            <person name="Ozouf-Costaz C."/>
            <person name="Bernot A."/>
            <person name="Nicaud S."/>
            <person name="Jaffe D."/>
            <person name="Fisher S."/>
            <person name="Lutfalla G."/>
            <person name="Dossat C."/>
            <person name="Segurens B."/>
            <person name="Dasilva C."/>
            <person name="Salanoubat M."/>
            <person name="Levy M."/>
            <person name="Boudet N."/>
            <person name="Castellano S."/>
            <person name="Anthouard V."/>
            <person name="Jubin C."/>
            <person name="Castelli V."/>
            <person name="Katinka M."/>
            <person name="Vacherie B."/>
            <person name="Biemont C."/>
            <person name="Skalli Z."/>
            <person name="Cattolico L."/>
            <person name="Poulain J."/>
            <person name="De Berardinis V."/>
            <person name="Cruaud C."/>
            <person name="Duprat S."/>
            <person name="Brottier P."/>
            <person name="Coutanceau J.-P."/>
            <person name="Gouzy J."/>
            <person name="Parra G."/>
            <person name="Lardier G."/>
            <person name="Chapple C."/>
            <person name="McKernan K.J."/>
            <person name="McEwan P."/>
            <person name="Bosak S."/>
            <person name="Kellis M."/>
            <person name="Volff J.-N."/>
            <person name="Guigo R."/>
            <person name="Zody M.C."/>
            <person name="Mesirov J."/>
            <person name="Lindblad-Toh K."/>
            <person name="Birren B."/>
            <person name="Nusbaum C."/>
            <person name="Kahn D."/>
            <person name="Robinson-Rechavi M."/>
            <person name="Laudet V."/>
            <person name="Schachter V."/>
            <person name="Quetier F."/>
            <person name="Saurin W."/>
            <person name="Scarpelli C."/>
            <person name="Wincker P."/>
            <person name="Lander E.S."/>
            <person name="Weissenbach J."/>
            <person name="Roest Crollius H."/>
        </authorList>
    </citation>
    <scope>NUCLEOTIDE SEQUENCE [LARGE SCALE GENOMIC DNA]</scope>
</reference>
<dbReference type="EMBL" id="CAAE01014999">
    <property type="protein sequence ID" value="CAG08587.1"/>
    <property type="molecule type" value="Genomic_DNA"/>
</dbReference>
<evidence type="ECO:0000256" key="5">
    <source>
        <dbReference type="SAM" id="MobiDB-lite"/>
    </source>
</evidence>
<evidence type="ECO:0000256" key="2">
    <source>
        <dbReference type="ARBA" id="ARBA00022490"/>
    </source>
</evidence>
<evidence type="ECO:0000259" key="6">
    <source>
        <dbReference type="SMART" id="SM00543"/>
    </source>
</evidence>
<dbReference type="PANTHER" id="PTHR23254">
    <property type="entry name" value="EIF4G DOMAIN PROTEIN"/>
    <property type="match status" value="1"/>
</dbReference>
<dbReference type="PANTHER" id="PTHR23254:SF15">
    <property type="entry name" value="POLYADENYLATE-BINDING PROTEIN-INTERACTING PROTEIN 1"/>
    <property type="match status" value="1"/>
</dbReference>
<accession>Q4RSP5</accession>
<sequence>MNEHFNRAPGAGRIRNPTAEPGFVGTAGDPNTSTAFYNQAVSPLRQPRTAPSLTESPHDAAGEAVGQDPNRQSGPQPSAHANSACGSRRSTQEDSAVKPSTLSASAPEFVPTGMMYENNNFYFDGEDFYGEPSLADTVTEFLGHLSTSPGSFDSDIGYISDTLNSWVTTEETLNELVGLIFTQSTTIPNFSYTGARLCNYLSHHLTINPPSGNFRQLLLKRCQVEYQQRDAAARGDADAQKKLHSFVLFLGELYLNLEVKSAKGSPNRAQILLSALNDLMNTLFNHPVDANLICAVKLLKLTGSVLEDAWKESGKAHMDELIQRIETILLDATCSRDVRQMLLKLVELRSSDWGRVRDAVAASYATPDNDPNYFMVRVGRAAAASRLCPLLITLCLLSQNEPTFYTEDGVPFTAADPEYAEKYQEMLARQDYFHETYGENGNEAYDDSEDELEPDMVEDFESFCLETERKRQQR</sequence>
<dbReference type="OrthoDB" id="8171816at2759"/>
<feature type="domain" description="MIF4G" evidence="6">
    <location>
        <begin position="135"/>
        <end position="352"/>
    </location>
</feature>